<dbReference type="Pfam" id="PF06779">
    <property type="entry name" value="MFS_4"/>
    <property type="match status" value="1"/>
</dbReference>
<protein>
    <submittedName>
        <fullName evidence="2">YbfB/YjiJ family MFS transporter</fullName>
    </submittedName>
</protein>
<keyword evidence="1" id="KW-0812">Transmembrane</keyword>
<evidence type="ECO:0000256" key="1">
    <source>
        <dbReference type="SAM" id="Phobius"/>
    </source>
</evidence>
<dbReference type="InterPro" id="IPR010645">
    <property type="entry name" value="MFS_4"/>
</dbReference>
<evidence type="ECO:0000313" key="2">
    <source>
        <dbReference type="EMBL" id="MCQ8193934.1"/>
    </source>
</evidence>
<name>A0ABT1VAW3_9ACTN</name>
<dbReference type="Proteomes" id="UP001204746">
    <property type="component" value="Unassembled WGS sequence"/>
</dbReference>
<evidence type="ECO:0000313" key="3">
    <source>
        <dbReference type="Proteomes" id="UP001204746"/>
    </source>
</evidence>
<dbReference type="PANTHER" id="PTHR23537:SF1">
    <property type="entry name" value="SUGAR TRANSPORTER"/>
    <property type="match status" value="1"/>
</dbReference>
<sequence>MPLMHAQAGTSDSLGASPAIANYIGYLAGALIGIAAPGLLRSAAALRTGLLVPAASLALMPLTHEGGAWWVLRMAAGAASALVFMIATSAMLASLAAHAEHMTGWVFGGVGAGIALSGLTVVAVQQAGSWQLAWAACAALTVLLSAAAWGLAPCAAAGAATGPAERPRTRRWFTALLASYLLEGIGYIIAGTFLVAALQQGAPGWIGSGSWIVVGLAALPSCALWMRLARRASRPALLTISLSLQAIGIALPALFAGSVSALAAAVLFGATST</sequence>
<dbReference type="SUPFAM" id="SSF103473">
    <property type="entry name" value="MFS general substrate transporter"/>
    <property type="match status" value="1"/>
</dbReference>
<dbReference type="EMBL" id="JANIAA010000040">
    <property type="protein sequence ID" value="MCQ8193934.1"/>
    <property type="molecule type" value="Genomic_DNA"/>
</dbReference>
<feature type="transmembrane region" description="Helical" evidence="1">
    <location>
        <begin position="20"/>
        <end position="40"/>
    </location>
</feature>
<gene>
    <name evidence="2" type="ORF">NP777_37975</name>
</gene>
<feature type="transmembrane region" description="Helical" evidence="1">
    <location>
        <begin position="105"/>
        <end position="127"/>
    </location>
</feature>
<dbReference type="InterPro" id="IPR036259">
    <property type="entry name" value="MFS_trans_sf"/>
</dbReference>
<keyword evidence="1" id="KW-0472">Membrane</keyword>
<feature type="transmembrane region" description="Helical" evidence="1">
    <location>
        <begin position="45"/>
        <end position="64"/>
    </location>
</feature>
<comment type="caution">
    <text evidence="2">The sequence shown here is derived from an EMBL/GenBank/DDBJ whole genome shotgun (WGS) entry which is preliminary data.</text>
</comment>
<feature type="transmembrane region" description="Helical" evidence="1">
    <location>
        <begin position="237"/>
        <end position="270"/>
    </location>
</feature>
<keyword evidence="1" id="KW-1133">Transmembrane helix</keyword>
<proteinExistence type="predicted"/>
<feature type="transmembrane region" description="Helical" evidence="1">
    <location>
        <begin position="204"/>
        <end position="225"/>
    </location>
</feature>
<dbReference type="RefSeq" id="WP_256654730.1">
    <property type="nucleotide sequence ID" value="NZ_JANIAA010000040.1"/>
</dbReference>
<feature type="transmembrane region" description="Helical" evidence="1">
    <location>
        <begin position="133"/>
        <end position="160"/>
    </location>
</feature>
<keyword evidence="3" id="KW-1185">Reference proteome</keyword>
<reference evidence="2 3" key="1">
    <citation type="submission" date="2022-07" db="EMBL/GenBank/DDBJ databases">
        <authorList>
            <person name="Phongsopitanun W."/>
            <person name="Tanasupawat S."/>
        </authorList>
    </citation>
    <scope>NUCLEOTIDE SEQUENCE [LARGE SCALE GENOMIC DNA]</scope>
    <source>
        <strain evidence="2 3">RCU-064</strain>
    </source>
</reference>
<feature type="transmembrane region" description="Helical" evidence="1">
    <location>
        <begin position="70"/>
        <end position="93"/>
    </location>
</feature>
<accession>A0ABT1VAW3</accession>
<organism evidence="2 3">
    <name type="scientific">Streptomyces rugosispiralis</name>
    <dbReference type="NCBI Taxonomy" id="2967341"/>
    <lineage>
        <taxon>Bacteria</taxon>
        <taxon>Bacillati</taxon>
        <taxon>Actinomycetota</taxon>
        <taxon>Actinomycetes</taxon>
        <taxon>Kitasatosporales</taxon>
        <taxon>Streptomycetaceae</taxon>
        <taxon>Streptomyces</taxon>
    </lineage>
</organism>
<dbReference type="PANTHER" id="PTHR23537">
    <property type="match status" value="1"/>
</dbReference>
<feature type="transmembrane region" description="Helical" evidence="1">
    <location>
        <begin position="172"/>
        <end position="198"/>
    </location>
</feature>